<protein>
    <submittedName>
        <fullName evidence="5">TetR family transcriptional regulator</fullName>
    </submittedName>
</protein>
<evidence type="ECO:0000313" key="6">
    <source>
        <dbReference type="Proteomes" id="UP000653411"/>
    </source>
</evidence>
<evidence type="ECO:0000256" key="3">
    <source>
        <dbReference type="SAM" id="MobiDB-lite"/>
    </source>
</evidence>
<dbReference type="PANTHER" id="PTHR30055">
    <property type="entry name" value="HTH-TYPE TRANSCRIPTIONAL REGULATOR RUTR"/>
    <property type="match status" value="1"/>
</dbReference>
<dbReference type="Proteomes" id="UP000653411">
    <property type="component" value="Unassembled WGS sequence"/>
</dbReference>
<feature type="DNA-binding region" description="H-T-H motif" evidence="2">
    <location>
        <begin position="40"/>
        <end position="59"/>
    </location>
</feature>
<keyword evidence="1 2" id="KW-0238">DNA-binding</keyword>
<dbReference type="AlphaFoldDB" id="A0A918CPV9"/>
<feature type="compositionally biased region" description="Low complexity" evidence="3">
    <location>
        <begin position="199"/>
        <end position="209"/>
    </location>
</feature>
<keyword evidence="6" id="KW-1185">Reference proteome</keyword>
<name>A0A918CPV9_9ACTN</name>
<feature type="region of interest" description="Disordered" evidence="3">
    <location>
        <begin position="199"/>
        <end position="221"/>
    </location>
</feature>
<dbReference type="Gene3D" id="1.10.10.60">
    <property type="entry name" value="Homeodomain-like"/>
    <property type="match status" value="1"/>
</dbReference>
<feature type="domain" description="HTH tetR-type" evidence="4">
    <location>
        <begin position="17"/>
        <end position="77"/>
    </location>
</feature>
<proteinExistence type="predicted"/>
<dbReference type="EMBL" id="BMML01000004">
    <property type="protein sequence ID" value="GGN00261.1"/>
    <property type="molecule type" value="Genomic_DNA"/>
</dbReference>
<dbReference type="InterPro" id="IPR050109">
    <property type="entry name" value="HTH-type_TetR-like_transc_reg"/>
</dbReference>
<sequence>MTSSSGPPSRKRVRAPEAHRGAILDAARAAFAERGYARATIREIAARAGVTHGLVMRHFGSKEQLFLAAVPGTRDLPELVPGPPGTLPERIARAFVERMERADSGDPFLALIRSAASDESAATALYTAMRQSSTEAYRTVLTGPDADERIDLLGAHLIGVAFSRYVLRSGPVAEMTPERLVRYLARSLRCALEPLGETGAEAEAGAGTEAEAEAEEGNSLS</sequence>
<accession>A0A918CPV9</accession>
<dbReference type="SUPFAM" id="SSF48498">
    <property type="entry name" value="Tetracyclin repressor-like, C-terminal domain"/>
    <property type="match status" value="1"/>
</dbReference>
<dbReference type="Pfam" id="PF00440">
    <property type="entry name" value="TetR_N"/>
    <property type="match status" value="1"/>
</dbReference>
<reference evidence="5" key="1">
    <citation type="journal article" date="2014" name="Int. J. Syst. Evol. Microbiol.">
        <title>Complete genome sequence of Corynebacterium casei LMG S-19264T (=DSM 44701T), isolated from a smear-ripened cheese.</title>
        <authorList>
            <consortium name="US DOE Joint Genome Institute (JGI-PGF)"/>
            <person name="Walter F."/>
            <person name="Albersmeier A."/>
            <person name="Kalinowski J."/>
            <person name="Ruckert C."/>
        </authorList>
    </citation>
    <scope>NUCLEOTIDE SEQUENCE</scope>
    <source>
        <strain evidence="5">CGMCC 4.7110</strain>
    </source>
</reference>
<dbReference type="InterPro" id="IPR036271">
    <property type="entry name" value="Tet_transcr_reg_TetR-rel_C_sf"/>
</dbReference>
<reference evidence="5" key="2">
    <citation type="submission" date="2020-09" db="EMBL/GenBank/DDBJ databases">
        <authorList>
            <person name="Sun Q."/>
            <person name="Zhou Y."/>
        </authorList>
    </citation>
    <scope>NUCLEOTIDE SEQUENCE</scope>
    <source>
        <strain evidence="5">CGMCC 4.7110</strain>
    </source>
</reference>
<organism evidence="5 6">
    <name type="scientific">Streptomyces fuscichromogenes</name>
    <dbReference type="NCBI Taxonomy" id="1324013"/>
    <lineage>
        <taxon>Bacteria</taxon>
        <taxon>Bacillati</taxon>
        <taxon>Actinomycetota</taxon>
        <taxon>Actinomycetes</taxon>
        <taxon>Kitasatosporales</taxon>
        <taxon>Streptomycetaceae</taxon>
        <taxon>Streptomyces</taxon>
    </lineage>
</organism>
<dbReference type="PANTHER" id="PTHR30055:SF235">
    <property type="entry name" value="TRANSCRIPTIONAL REGULATORY PROTEIN"/>
    <property type="match status" value="1"/>
</dbReference>
<gene>
    <name evidence="5" type="ORF">GCM10011578_021880</name>
</gene>
<comment type="caution">
    <text evidence="5">The sequence shown here is derived from an EMBL/GenBank/DDBJ whole genome shotgun (WGS) entry which is preliminary data.</text>
</comment>
<evidence type="ECO:0000256" key="2">
    <source>
        <dbReference type="PROSITE-ProRule" id="PRU00335"/>
    </source>
</evidence>
<dbReference type="InterPro" id="IPR009057">
    <property type="entry name" value="Homeodomain-like_sf"/>
</dbReference>
<dbReference type="PRINTS" id="PR00455">
    <property type="entry name" value="HTHTETR"/>
</dbReference>
<dbReference type="Gene3D" id="1.10.357.10">
    <property type="entry name" value="Tetracycline Repressor, domain 2"/>
    <property type="match status" value="1"/>
</dbReference>
<evidence type="ECO:0000313" key="5">
    <source>
        <dbReference type="EMBL" id="GGN00261.1"/>
    </source>
</evidence>
<evidence type="ECO:0000259" key="4">
    <source>
        <dbReference type="PROSITE" id="PS50977"/>
    </source>
</evidence>
<dbReference type="InterPro" id="IPR001647">
    <property type="entry name" value="HTH_TetR"/>
</dbReference>
<dbReference type="Pfam" id="PF17920">
    <property type="entry name" value="TetR_C_16"/>
    <property type="match status" value="1"/>
</dbReference>
<dbReference type="SUPFAM" id="SSF46689">
    <property type="entry name" value="Homeodomain-like"/>
    <property type="match status" value="1"/>
</dbReference>
<evidence type="ECO:0000256" key="1">
    <source>
        <dbReference type="ARBA" id="ARBA00023125"/>
    </source>
</evidence>
<dbReference type="PROSITE" id="PS50977">
    <property type="entry name" value="HTH_TETR_2"/>
    <property type="match status" value="1"/>
</dbReference>
<dbReference type="RefSeq" id="WP_189262647.1">
    <property type="nucleotide sequence ID" value="NZ_BMML01000004.1"/>
</dbReference>
<feature type="compositionally biased region" description="Acidic residues" evidence="3">
    <location>
        <begin position="210"/>
        <end position="221"/>
    </location>
</feature>
<dbReference type="GO" id="GO:0000976">
    <property type="term" value="F:transcription cis-regulatory region binding"/>
    <property type="evidence" value="ECO:0007669"/>
    <property type="project" value="TreeGrafter"/>
</dbReference>
<dbReference type="GO" id="GO:0003700">
    <property type="term" value="F:DNA-binding transcription factor activity"/>
    <property type="evidence" value="ECO:0007669"/>
    <property type="project" value="TreeGrafter"/>
</dbReference>
<dbReference type="InterPro" id="IPR041678">
    <property type="entry name" value="TetR_C_16"/>
</dbReference>